<dbReference type="AlphaFoldDB" id="A0A6M3JAI7"/>
<proteinExistence type="predicted"/>
<feature type="compositionally biased region" description="Basic and acidic residues" evidence="1">
    <location>
        <begin position="135"/>
        <end position="146"/>
    </location>
</feature>
<reference evidence="2" key="1">
    <citation type="submission" date="2020-03" db="EMBL/GenBank/DDBJ databases">
        <title>The deep terrestrial virosphere.</title>
        <authorList>
            <person name="Holmfeldt K."/>
            <person name="Nilsson E."/>
            <person name="Simone D."/>
            <person name="Lopez-Fernandez M."/>
            <person name="Wu X."/>
            <person name="de Brujin I."/>
            <person name="Lundin D."/>
            <person name="Andersson A."/>
            <person name="Bertilsson S."/>
            <person name="Dopson M."/>
        </authorList>
    </citation>
    <scope>NUCLEOTIDE SEQUENCE</scope>
    <source>
        <strain evidence="3">MM415A00321</strain>
        <strain evidence="2">MM415B00326</strain>
    </source>
</reference>
<organism evidence="2">
    <name type="scientific">viral metagenome</name>
    <dbReference type="NCBI Taxonomy" id="1070528"/>
    <lineage>
        <taxon>unclassified sequences</taxon>
        <taxon>metagenomes</taxon>
        <taxon>organismal metagenomes</taxon>
    </lineage>
</organism>
<protein>
    <submittedName>
        <fullName evidence="2">Uncharacterized protein</fullName>
    </submittedName>
</protein>
<evidence type="ECO:0000256" key="1">
    <source>
        <dbReference type="SAM" id="MobiDB-lite"/>
    </source>
</evidence>
<feature type="region of interest" description="Disordered" evidence="1">
    <location>
        <begin position="132"/>
        <end position="152"/>
    </location>
</feature>
<dbReference type="EMBL" id="MT142502">
    <property type="protein sequence ID" value="QJA83057.1"/>
    <property type="molecule type" value="Genomic_DNA"/>
</dbReference>
<evidence type="ECO:0000313" key="2">
    <source>
        <dbReference type="EMBL" id="QJA66823.1"/>
    </source>
</evidence>
<evidence type="ECO:0000313" key="3">
    <source>
        <dbReference type="EMBL" id="QJA83057.1"/>
    </source>
</evidence>
<sequence length="152" mass="17171">MLELVGVAKNGRLIFQPNSEQLYTRWLSDSENSFIKARFYRLGKNKTHKQCKTHFGLAIAIIREAMIDKGWAICGVAPNKEMIHEILLKTCGGVGALGAMKGLSEMTTIEASQFFENIRDWAENELRIVIPDPDPNWKDKDNDKNTVDSTNT</sequence>
<dbReference type="EMBL" id="MT141561">
    <property type="protein sequence ID" value="QJA66823.1"/>
    <property type="molecule type" value="Genomic_DNA"/>
</dbReference>
<gene>
    <name evidence="3" type="ORF">MM415A00321_0037</name>
    <name evidence="2" type="ORF">MM415B00326_0023</name>
</gene>
<accession>A0A6M3JAI7</accession>
<name>A0A6M3JAI7_9ZZZZ</name>